<dbReference type="HOGENOM" id="CLU_025763_0_0_7"/>
<dbReference type="PIRSF" id="PIRSF000188">
    <property type="entry name" value="Phe_leu_dh"/>
    <property type="match status" value="1"/>
</dbReference>
<dbReference type="RefSeq" id="WP_012830490.1">
    <property type="nucleotide sequence ID" value="NC_013440.1"/>
</dbReference>
<feature type="binding site" evidence="5">
    <location>
        <begin position="175"/>
        <end position="180"/>
    </location>
    <ligand>
        <name>NAD(+)</name>
        <dbReference type="ChEBI" id="CHEBI:57540"/>
    </ligand>
</feature>
<gene>
    <name evidence="8" type="ordered locus">Hoch_5414</name>
</gene>
<keyword evidence="3 5" id="KW-0520">NAD</keyword>
<dbReference type="KEGG" id="hoh:Hoch_5414"/>
<dbReference type="PANTHER" id="PTHR42722:SF1">
    <property type="entry name" value="VALINE DEHYDROGENASE"/>
    <property type="match status" value="1"/>
</dbReference>
<dbReference type="InterPro" id="IPR006095">
    <property type="entry name" value="Glu/Leu/Phe/Val/Trp_DH"/>
</dbReference>
<name>D0LYN2_HALO1</name>
<dbReference type="Pfam" id="PF00208">
    <property type="entry name" value="ELFV_dehydrog"/>
    <property type="match status" value="1"/>
</dbReference>
<dbReference type="Gene3D" id="3.40.50.720">
    <property type="entry name" value="NAD(P)-binding Rossmann-like Domain"/>
    <property type="match status" value="1"/>
</dbReference>
<dbReference type="AlphaFoldDB" id="D0LYN2"/>
<accession>D0LYN2</accession>
<keyword evidence="9" id="KW-1185">Reference proteome</keyword>
<dbReference type="STRING" id="502025.Hoch_5414"/>
<keyword evidence="5" id="KW-0547">Nucleotide-binding</keyword>
<dbReference type="Gene3D" id="3.40.50.10860">
    <property type="entry name" value="Leucine Dehydrogenase, chain A, domain 1"/>
    <property type="match status" value="1"/>
</dbReference>
<comment type="similarity">
    <text evidence="1 6">Belongs to the Glu/Leu/Phe/Val dehydrogenases family.</text>
</comment>
<sequence length="356" mass="37391">MESPNIFSQLQAHDTARCFLFSDPASGLRAVVVIDDLTLGPAAGGTRTHAYPSLDHALADAAALARAMTIKCALAEIPAGGAKAVIIDHPGLRRVRAFARFGTFVEELGGIFRTAGDLGTTRDDLANMAEYTRYVTIDESGLAQATARSVLRGIEACADVAGRGDVSGLRVAVQGCGMIGRAVAEALAAAGARLMVADLDEARARAVAERTGAEWVAADDILAAECDVLSPCALGGVLTGAVADGIRAWAVCGAANNQLGERVAEQRLRERRILFVPDVIASAGAVVHGILREHSSTRDTGRPIDRLGDIARQVLAQSLEDDASPTELTHELARARLREARRVNDSVPDPHTLPPD</sequence>
<dbReference type="EMBL" id="CP001804">
    <property type="protein sequence ID" value="ACY17898.1"/>
    <property type="molecule type" value="Genomic_DNA"/>
</dbReference>
<evidence type="ECO:0000256" key="6">
    <source>
        <dbReference type="RuleBase" id="RU004417"/>
    </source>
</evidence>
<evidence type="ECO:0000256" key="4">
    <source>
        <dbReference type="PIRSR" id="PIRSR000188-1"/>
    </source>
</evidence>
<evidence type="ECO:0000259" key="7">
    <source>
        <dbReference type="SMART" id="SM00839"/>
    </source>
</evidence>
<evidence type="ECO:0000256" key="5">
    <source>
        <dbReference type="PIRSR" id="PIRSR000188-2"/>
    </source>
</evidence>
<protein>
    <submittedName>
        <fullName evidence="8">Glu/Leu/Phe/Val dehydrogenase dimerization region</fullName>
    </submittedName>
</protein>
<dbReference type="PRINTS" id="PR00082">
    <property type="entry name" value="GLFDHDRGNASE"/>
</dbReference>
<evidence type="ECO:0000313" key="9">
    <source>
        <dbReference type="Proteomes" id="UP000001880"/>
    </source>
</evidence>
<evidence type="ECO:0000256" key="2">
    <source>
        <dbReference type="ARBA" id="ARBA00023002"/>
    </source>
</evidence>
<dbReference type="SUPFAM" id="SSF53223">
    <property type="entry name" value="Aminoacid dehydrogenase-like, N-terminal domain"/>
    <property type="match status" value="1"/>
</dbReference>
<dbReference type="GO" id="GO:0016639">
    <property type="term" value="F:oxidoreductase activity, acting on the CH-NH2 group of donors, NAD or NADP as acceptor"/>
    <property type="evidence" value="ECO:0007669"/>
    <property type="project" value="InterPro"/>
</dbReference>
<dbReference type="InterPro" id="IPR016211">
    <property type="entry name" value="Glu/Phe/Leu/Val/Trp_DH_bac/arc"/>
</dbReference>
<keyword evidence="2 6" id="KW-0560">Oxidoreductase</keyword>
<evidence type="ECO:0000256" key="1">
    <source>
        <dbReference type="ARBA" id="ARBA00006382"/>
    </source>
</evidence>
<feature type="active site" description="Proton donor/acceptor" evidence="4">
    <location>
        <position position="83"/>
    </location>
</feature>
<feature type="domain" description="Glutamate/phenylalanine/leucine/valine/L-tryptophan dehydrogenase C-terminal" evidence="7">
    <location>
        <begin position="139"/>
        <end position="345"/>
    </location>
</feature>
<dbReference type="InterPro" id="IPR046346">
    <property type="entry name" value="Aminoacid_DH-like_N_sf"/>
</dbReference>
<reference evidence="8 9" key="1">
    <citation type="journal article" date="2010" name="Stand. Genomic Sci.">
        <title>Complete genome sequence of Haliangium ochraceum type strain (SMP-2).</title>
        <authorList>
            <consortium name="US DOE Joint Genome Institute (JGI-PGF)"/>
            <person name="Ivanova N."/>
            <person name="Daum C."/>
            <person name="Lang E."/>
            <person name="Abt B."/>
            <person name="Kopitz M."/>
            <person name="Saunders E."/>
            <person name="Lapidus A."/>
            <person name="Lucas S."/>
            <person name="Glavina Del Rio T."/>
            <person name="Nolan M."/>
            <person name="Tice H."/>
            <person name="Copeland A."/>
            <person name="Cheng J.F."/>
            <person name="Chen F."/>
            <person name="Bruce D."/>
            <person name="Goodwin L."/>
            <person name="Pitluck S."/>
            <person name="Mavromatis K."/>
            <person name="Pati A."/>
            <person name="Mikhailova N."/>
            <person name="Chen A."/>
            <person name="Palaniappan K."/>
            <person name="Land M."/>
            <person name="Hauser L."/>
            <person name="Chang Y.J."/>
            <person name="Jeffries C.D."/>
            <person name="Detter J.C."/>
            <person name="Brettin T."/>
            <person name="Rohde M."/>
            <person name="Goker M."/>
            <person name="Bristow J."/>
            <person name="Markowitz V."/>
            <person name="Eisen J.A."/>
            <person name="Hugenholtz P."/>
            <person name="Kyrpides N.C."/>
            <person name="Klenk H.P."/>
        </authorList>
    </citation>
    <scope>NUCLEOTIDE SEQUENCE [LARGE SCALE GENOMIC DNA]</scope>
    <source>
        <strain evidence="9">DSM 14365 / CIP 107738 / JCM 11303 / AJ 13395 / SMP-2</strain>
    </source>
</reference>
<evidence type="ECO:0000256" key="3">
    <source>
        <dbReference type="ARBA" id="ARBA00023027"/>
    </source>
</evidence>
<dbReference type="OrthoDB" id="9803297at2"/>
<dbReference type="Pfam" id="PF02812">
    <property type="entry name" value="ELFV_dehydrog_N"/>
    <property type="match status" value="1"/>
</dbReference>
<dbReference type="InterPro" id="IPR006096">
    <property type="entry name" value="Glu/Leu/Phe/Val/Trp_DH_C"/>
</dbReference>
<dbReference type="GO" id="GO:0006520">
    <property type="term" value="P:amino acid metabolic process"/>
    <property type="evidence" value="ECO:0007669"/>
    <property type="project" value="InterPro"/>
</dbReference>
<dbReference type="SMART" id="SM00839">
    <property type="entry name" value="ELFV_dehydrog"/>
    <property type="match status" value="1"/>
</dbReference>
<dbReference type="eggNOG" id="COG0334">
    <property type="taxonomic scope" value="Bacteria"/>
</dbReference>
<dbReference type="PANTHER" id="PTHR42722">
    <property type="entry name" value="LEUCINE DEHYDROGENASE"/>
    <property type="match status" value="1"/>
</dbReference>
<dbReference type="InterPro" id="IPR036291">
    <property type="entry name" value="NAD(P)-bd_dom_sf"/>
</dbReference>
<dbReference type="GO" id="GO:0000166">
    <property type="term" value="F:nucleotide binding"/>
    <property type="evidence" value="ECO:0007669"/>
    <property type="project" value="UniProtKB-KW"/>
</dbReference>
<proteinExistence type="inferred from homology"/>
<dbReference type="SUPFAM" id="SSF51735">
    <property type="entry name" value="NAD(P)-binding Rossmann-fold domains"/>
    <property type="match status" value="1"/>
</dbReference>
<organism evidence="8 9">
    <name type="scientific">Haliangium ochraceum (strain DSM 14365 / JCM 11303 / SMP-2)</name>
    <dbReference type="NCBI Taxonomy" id="502025"/>
    <lineage>
        <taxon>Bacteria</taxon>
        <taxon>Pseudomonadati</taxon>
        <taxon>Myxococcota</taxon>
        <taxon>Polyangia</taxon>
        <taxon>Haliangiales</taxon>
        <taxon>Kofleriaceae</taxon>
        <taxon>Haliangium</taxon>
    </lineage>
</organism>
<dbReference type="Proteomes" id="UP000001880">
    <property type="component" value="Chromosome"/>
</dbReference>
<evidence type="ECO:0000313" key="8">
    <source>
        <dbReference type="EMBL" id="ACY17898.1"/>
    </source>
</evidence>
<dbReference type="InterPro" id="IPR006097">
    <property type="entry name" value="Glu/Leu/Phe/Val/Trp_DH_dimer"/>
</dbReference>